<organism evidence="5 6">
    <name type="scientific">Rhodnius prolixus</name>
    <name type="common">Triatomid bug</name>
    <dbReference type="NCBI Taxonomy" id="13249"/>
    <lineage>
        <taxon>Eukaryota</taxon>
        <taxon>Metazoa</taxon>
        <taxon>Ecdysozoa</taxon>
        <taxon>Arthropoda</taxon>
        <taxon>Hexapoda</taxon>
        <taxon>Insecta</taxon>
        <taxon>Pterygota</taxon>
        <taxon>Neoptera</taxon>
        <taxon>Paraneoptera</taxon>
        <taxon>Hemiptera</taxon>
        <taxon>Heteroptera</taxon>
        <taxon>Panheteroptera</taxon>
        <taxon>Cimicomorpha</taxon>
        <taxon>Reduviidae</taxon>
        <taxon>Triatominae</taxon>
        <taxon>Rhodnius</taxon>
    </lineage>
</organism>
<comment type="subcellular location">
    <subcellularLocation>
        <location evidence="1">Secreted</location>
    </subcellularLocation>
</comment>
<proteinExistence type="inferred from homology"/>
<dbReference type="CDD" id="cd19423">
    <property type="entry name" value="lipocalin_LTBP1-like"/>
    <property type="match status" value="1"/>
</dbReference>
<dbReference type="EnsemblMetazoa" id="RPRC000012-RA">
    <property type="protein sequence ID" value="RPRC000012-PA"/>
    <property type="gene ID" value="RPRC000012"/>
</dbReference>
<dbReference type="GO" id="GO:0005576">
    <property type="term" value="C:extracellular region"/>
    <property type="evidence" value="ECO:0007669"/>
    <property type="project" value="UniProtKB-SubCell"/>
</dbReference>
<name>T1H7N5_RHOPR</name>
<keyword evidence="6" id="KW-1185">Reference proteome</keyword>
<dbReference type="InParanoid" id="T1H7N5"/>
<reference evidence="5" key="1">
    <citation type="submission" date="2015-05" db="UniProtKB">
        <authorList>
            <consortium name="EnsemblMetazoa"/>
        </authorList>
    </citation>
    <scope>IDENTIFICATION</scope>
</reference>
<evidence type="ECO:0000256" key="3">
    <source>
        <dbReference type="ARBA" id="ARBA00022729"/>
    </source>
</evidence>
<dbReference type="HOGENOM" id="CLU_1791751_0_0_1"/>
<dbReference type="AlphaFoldDB" id="T1H7N5"/>
<dbReference type="EMBL" id="ACPB03022528">
    <property type="status" value="NOT_ANNOTATED_CDS"/>
    <property type="molecule type" value="Genomic_DNA"/>
</dbReference>
<keyword evidence="3" id="KW-0732">Signal</keyword>
<accession>T1H7N5</accession>
<evidence type="ECO:0000313" key="6">
    <source>
        <dbReference type="Proteomes" id="UP000015103"/>
    </source>
</evidence>
<dbReference type="GO" id="GO:0030682">
    <property type="term" value="P:symbiont-mediated perturbation of host defenses"/>
    <property type="evidence" value="ECO:0007669"/>
    <property type="project" value="InterPro"/>
</dbReference>
<dbReference type="Proteomes" id="UP000015103">
    <property type="component" value="Unassembled WGS sequence"/>
</dbReference>
<sequence>MNTTFAVIFLGILVVTNAAKCEKKDPKQSFDSEKYFSAKLEYVQRVSEGPKQTVCIKFDFKREPDGKVTSNYDYYGSLENQKYHISCNGTERSNNKGKFSFNCKQTSDKNSATPIFQEEMTVMETDYKKFSVVNRCVKSGGFSSG</sequence>
<evidence type="ECO:0000256" key="2">
    <source>
        <dbReference type="ARBA" id="ARBA00022525"/>
    </source>
</evidence>
<evidence type="ECO:0000313" key="5">
    <source>
        <dbReference type="EnsemblMetazoa" id="RPRC000012-PA"/>
    </source>
</evidence>
<dbReference type="Pfam" id="PF03973">
    <property type="entry name" value="Triabin"/>
    <property type="match status" value="1"/>
</dbReference>
<dbReference type="SUPFAM" id="SSF50814">
    <property type="entry name" value="Lipocalins"/>
    <property type="match status" value="1"/>
</dbReference>
<protein>
    <submittedName>
        <fullName evidence="5">Uncharacterized protein</fullName>
    </submittedName>
</protein>
<dbReference type="Gene3D" id="2.40.128.20">
    <property type="match status" value="1"/>
</dbReference>
<keyword evidence="2" id="KW-0964">Secreted</keyword>
<evidence type="ECO:0000256" key="1">
    <source>
        <dbReference type="ARBA" id="ARBA00004613"/>
    </source>
</evidence>
<dbReference type="VEuPathDB" id="VectorBase:RPRC000012"/>
<comment type="similarity">
    <text evidence="4">Belongs to the calycin superfamily. Triabin family.</text>
</comment>
<dbReference type="InterPro" id="IPR012674">
    <property type="entry name" value="Calycin"/>
</dbReference>
<evidence type="ECO:0000256" key="4">
    <source>
        <dbReference type="ARBA" id="ARBA00034121"/>
    </source>
</evidence>
<dbReference type="InterPro" id="IPR005657">
    <property type="entry name" value="Triabi/Procalin"/>
</dbReference>